<evidence type="ECO:0000256" key="8">
    <source>
        <dbReference type="ARBA" id="ARBA00023170"/>
    </source>
</evidence>
<gene>
    <name evidence="15" type="ORF">DOO78_06440</name>
</gene>
<evidence type="ECO:0000256" key="11">
    <source>
        <dbReference type="RuleBase" id="RU003357"/>
    </source>
</evidence>
<dbReference type="PANTHER" id="PTHR32552">
    <property type="entry name" value="FERRICHROME IRON RECEPTOR-RELATED"/>
    <property type="match status" value="1"/>
</dbReference>
<evidence type="ECO:0000256" key="1">
    <source>
        <dbReference type="ARBA" id="ARBA00004571"/>
    </source>
</evidence>
<dbReference type="CDD" id="cd01347">
    <property type="entry name" value="ligand_gated_channel"/>
    <property type="match status" value="1"/>
</dbReference>
<evidence type="ECO:0000256" key="10">
    <source>
        <dbReference type="PROSITE-ProRule" id="PRU01360"/>
    </source>
</evidence>
<dbReference type="GO" id="GO:0015891">
    <property type="term" value="P:siderophore transport"/>
    <property type="evidence" value="ECO:0007669"/>
    <property type="project" value="InterPro"/>
</dbReference>
<dbReference type="NCBIfam" id="TIGR01783">
    <property type="entry name" value="TonB-siderophor"/>
    <property type="match status" value="1"/>
</dbReference>
<evidence type="ECO:0000256" key="6">
    <source>
        <dbReference type="ARBA" id="ARBA00023077"/>
    </source>
</evidence>
<dbReference type="PROSITE" id="PS52016">
    <property type="entry name" value="TONB_DEPENDENT_REC_3"/>
    <property type="match status" value="1"/>
</dbReference>
<evidence type="ECO:0000259" key="14">
    <source>
        <dbReference type="Pfam" id="PF07715"/>
    </source>
</evidence>
<dbReference type="InterPro" id="IPR000531">
    <property type="entry name" value="Beta-barrel_TonB"/>
</dbReference>
<keyword evidence="6 11" id="KW-0798">TonB box</keyword>
<protein>
    <submittedName>
        <fullName evidence="15">TonB-dependent siderophore receptor</fullName>
    </submittedName>
</protein>
<dbReference type="Proteomes" id="UP000249065">
    <property type="component" value="Unassembled WGS sequence"/>
</dbReference>
<name>A0A327MAC2_9PROT</name>
<reference evidence="16" key="1">
    <citation type="submission" date="2018-06" db="EMBL/GenBank/DDBJ databases">
        <authorList>
            <person name="Khan S.A."/>
        </authorList>
    </citation>
    <scope>NUCLEOTIDE SEQUENCE [LARGE SCALE GENOMIC DNA]</scope>
    <source>
        <strain evidence="16">DB-1506</strain>
    </source>
</reference>
<sequence>MSRRTLLLCGASPSALGMGLVMAISDTASAQVAPPALAQAETAPAFASSPTIALPTLDVQAQEPANTLQRGTGLSRMPGTVQETPQTINIIPREILEQQNVTTLDQALRNVPGITASIGEGNGGVNGDQFRIRGFATQNDVYVDGLKDFGSYTRDAFNIDSIAVMKGPSATTFGQNNIGGAININTKTPFLGNSYGGSITGGLGPLYRGTVDINQQLDSTTAVRLNLMGQYNRVVDRDKIESGRFAIAPSIGFGLGTNVSLTVDYMHFEDRRIPDYGVPIVTAPGQTVGKPVTEYGVSRKNWYGWDLDRDDVTVDRFTARLRYVPNDWLTVTNDTRFSYVTRNFAASPTSCSSTGAGNCTQYLFDNNPLTVPTVQASAAGNPFHQETWGLQNVTTAVARFHTGFLRHEATFGLDAWLQHDERTGYAYNPATRPFVSLFNPSHSAAGFSVVAATGANVRETDQRYLGGFLIDRVWLTPQLSVIGGVRVSNYDIDYKTYGSGAATTIISSNNTFADPRASLVFEPTKTQTYYFSYATSHSPPGSFITTQPATFTVGNSGLSPETNTIYELGAKVGVIENRLGLYGALYRIEKGNAFVSDPISGTITQSGDEQRNQGIEVGVTGAITRDWAFTANYTYMDSETTKSSTAANLGKRVQYVPKHAAALWTTYEAMRDTPYQFTVGGGITYRSQAFLNAANTAEVPANFTLDAVISHNFGERRQWRVAVNGYNLTNELNYDALFGNRVNPSAGRTVLFSLAAVY</sequence>
<evidence type="ECO:0000256" key="12">
    <source>
        <dbReference type="SAM" id="SignalP"/>
    </source>
</evidence>
<evidence type="ECO:0000256" key="7">
    <source>
        <dbReference type="ARBA" id="ARBA00023136"/>
    </source>
</evidence>
<dbReference type="AlphaFoldDB" id="A0A327MAC2"/>
<feature type="domain" description="TonB-dependent receptor plug" evidence="14">
    <location>
        <begin position="81"/>
        <end position="181"/>
    </location>
</feature>
<dbReference type="GO" id="GO:0038023">
    <property type="term" value="F:signaling receptor activity"/>
    <property type="evidence" value="ECO:0007669"/>
    <property type="project" value="InterPro"/>
</dbReference>
<keyword evidence="9 10" id="KW-0998">Cell outer membrane</keyword>
<dbReference type="Pfam" id="PF07715">
    <property type="entry name" value="Plug"/>
    <property type="match status" value="1"/>
</dbReference>
<dbReference type="InterPro" id="IPR036942">
    <property type="entry name" value="Beta-barrel_TonB_sf"/>
</dbReference>
<dbReference type="Gene3D" id="2.40.170.20">
    <property type="entry name" value="TonB-dependent receptor, beta-barrel domain"/>
    <property type="match status" value="1"/>
</dbReference>
<evidence type="ECO:0000256" key="9">
    <source>
        <dbReference type="ARBA" id="ARBA00023237"/>
    </source>
</evidence>
<comment type="caution">
    <text evidence="15">The sequence shown here is derived from an EMBL/GenBank/DDBJ whole genome shotgun (WGS) entry which is preliminary data.</text>
</comment>
<dbReference type="PANTHER" id="PTHR32552:SF83">
    <property type="entry name" value="BLR3904 PROTEIN"/>
    <property type="match status" value="1"/>
</dbReference>
<organism evidence="15 16">
    <name type="scientific">Roseicella frigidaeris</name>
    <dbReference type="NCBI Taxonomy" id="2230885"/>
    <lineage>
        <taxon>Bacteria</taxon>
        <taxon>Pseudomonadati</taxon>
        <taxon>Pseudomonadota</taxon>
        <taxon>Alphaproteobacteria</taxon>
        <taxon>Acetobacterales</taxon>
        <taxon>Roseomonadaceae</taxon>
        <taxon>Roseicella</taxon>
    </lineage>
</organism>
<keyword evidence="12" id="KW-0732">Signal</keyword>
<keyword evidence="16" id="KW-1185">Reference proteome</keyword>
<evidence type="ECO:0000313" key="16">
    <source>
        <dbReference type="Proteomes" id="UP000249065"/>
    </source>
</evidence>
<keyword evidence="7 10" id="KW-0472">Membrane</keyword>
<dbReference type="GO" id="GO:0015344">
    <property type="term" value="F:siderophore uptake transmembrane transporter activity"/>
    <property type="evidence" value="ECO:0007669"/>
    <property type="project" value="TreeGrafter"/>
</dbReference>
<dbReference type="InterPro" id="IPR039426">
    <property type="entry name" value="TonB-dep_rcpt-like"/>
</dbReference>
<proteinExistence type="inferred from homology"/>
<feature type="signal peptide" evidence="12">
    <location>
        <begin position="1"/>
        <end position="30"/>
    </location>
</feature>
<dbReference type="EMBL" id="QLIX01000003">
    <property type="protein sequence ID" value="RAI59880.1"/>
    <property type="molecule type" value="Genomic_DNA"/>
</dbReference>
<dbReference type="GO" id="GO:0009279">
    <property type="term" value="C:cell outer membrane"/>
    <property type="evidence" value="ECO:0007669"/>
    <property type="project" value="UniProtKB-SubCell"/>
</dbReference>
<dbReference type="Pfam" id="PF00593">
    <property type="entry name" value="TonB_dep_Rec_b-barrel"/>
    <property type="match status" value="1"/>
</dbReference>
<evidence type="ECO:0000259" key="13">
    <source>
        <dbReference type="Pfam" id="PF00593"/>
    </source>
</evidence>
<keyword evidence="3 10" id="KW-0813">Transport</keyword>
<dbReference type="InterPro" id="IPR037066">
    <property type="entry name" value="Plug_dom_sf"/>
</dbReference>
<dbReference type="InterPro" id="IPR010105">
    <property type="entry name" value="TonB_sidphr_rcpt"/>
</dbReference>
<keyword evidence="4 10" id="KW-1134">Transmembrane beta strand</keyword>
<feature type="chain" id="PRO_5016451878" evidence="12">
    <location>
        <begin position="31"/>
        <end position="758"/>
    </location>
</feature>
<evidence type="ECO:0000256" key="2">
    <source>
        <dbReference type="ARBA" id="ARBA00009810"/>
    </source>
</evidence>
<dbReference type="Gene3D" id="2.170.130.10">
    <property type="entry name" value="TonB-dependent receptor, plug domain"/>
    <property type="match status" value="1"/>
</dbReference>
<feature type="domain" description="TonB-dependent receptor-like beta-barrel" evidence="13">
    <location>
        <begin position="264"/>
        <end position="728"/>
    </location>
</feature>
<dbReference type="SUPFAM" id="SSF56935">
    <property type="entry name" value="Porins"/>
    <property type="match status" value="1"/>
</dbReference>
<accession>A0A327MAC2</accession>
<dbReference type="InterPro" id="IPR012910">
    <property type="entry name" value="Plug_dom"/>
</dbReference>
<keyword evidence="5 10" id="KW-0812">Transmembrane</keyword>
<evidence type="ECO:0000256" key="3">
    <source>
        <dbReference type="ARBA" id="ARBA00022448"/>
    </source>
</evidence>
<keyword evidence="8 15" id="KW-0675">Receptor</keyword>
<dbReference type="OrthoDB" id="9760333at2"/>
<evidence type="ECO:0000256" key="4">
    <source>
        <dbReference type="ARBA" id="ARBA00022452"/>
    </source>
</evidence>
<comment type="similarity">
    <text evidence="2 10 11">Belongs to the TonB-dependent receptor family.</text>
</comment>
<evidence type="ECO:0000256" key="5">
    <source>
        <dbReference type="ARBA" id="ARBA00022692"/>
    </source>
</evidence>
<evidence type="ECO:0000313" key="15">
    <source>
        <dbReference type="EMBL" id="RAI59880.1"/>
    </source>
</evidence>
<comment type="subcellular location">
    <subcellularLocation>
        <location evidence="1 10">Cell outer membrane</location>
        <topology evidence="1 10">Multi-pass membrane protein</topology>
    </subcellularLocation>
</comment>